<keyword evidence="2" id="KW-1185">Reference proteome</keyword>
<dbReference type="EMBL" id="CM026421">
    <property type="protein sequence ID" value="KAG0589669.1"/>
    <property type="molecule type" value="Genomic_DNA"/>
</dbReference>
<sequence length="97" mass="11259">MLQVTEEASFNLKEAMKMLQELDSSDVFGQNQETRRKVCGKKAMSRVDRALRHLASHNSHMEELKLRMHVMREKLEIAQGTQTEVLQRMDAVANEMQ</sequence>
<dbReference type="AlphaFoldDB" id="A0A8T0J3G4"/>
<accession>A0A8T0J3G4</accession>
<dbReference type="Proteomes" id="UP000822688">
    <property type="component" value="Chromosome 1"/>
</dbReference>
<organism evidence="1 2">
    <name type="scientific">Ceratodon purpureus</name>
    <name type="common">Fire moss</name>
    <name type="synonym">Dicranum purpureum</name>
    <dbReference type="NCBI Taxonomy" id="3225"/>
    <lineage>
        <taxon>Eukaryota</taxon>
        <taxon>Viridiplantae</taxon>
        <taxon>Streptophyta</taxon>
        <taxon>Embryophyta</taxon>
        <taxon>Bryophyta</taxon>
        <taxon>Bryophytina</taxon>
        <taxon>Bryopsida</taxon>
        <taxon>Dicranidae</taxon>
        <taxon>Pseudoditrichales</taxon>
        <taxon>Ditrichaceae</taxon>
        <taxon>Ceratodon</taxon>
    </lineage>
</organism>
<reference evidence="1" key="1">
    <citation type="submission" date="2020-06" db="EMBL/GenBank/DDBJ databases">
        <title>WGS assembly of Ceratodon purpureus strain R40.</title>
        <authorList>
            <person name="Carey S.B."/>
            <person name="Jenkins J."/>
            <person name="Shu S."/>
            <person name="Lovell J.T."/>
            <person name="Sreedasyam A."/>
            <person name="Maumus F."/>
            <person name="Tiley G.P."/>
            <person name="Fernandez-Pozo N."/>
            <person name="Barry K."/>
            <person name="Chen C."/>
            <person name="Wang M."/>
            <person name="Lipzen A."/>
            <person name="Daum C."/>
            <person name="Saski C.A."/>
            <person name="Payton A.C."/>
            <person name="Mcbreen J.C."/>
            <person name="Conrad R.E."/>
            <person name="Kollar L.M."/>
            <person name="Olsson S."/>
            <person name="Huttunen S."/>
            <person name="Landis J.B."/>
            <person name="Wickett N.J."/>
            <person name="Johnson M.G."/>
            <person name="Rensing S.A."/>
            <person name="Grimwood J."/>
            <person name="Schmutz J."/>
            <person name="Mcdaniel S.F."/>
        </authorList>
    </citation>
    <scope>NUCLEOTIDE SEQUENCE</scope>
    <source>
        <strain evidence="1">R40</strain>
    </source>
</reference>
<evidence type="ECO:0000313" key="2">
    <source>
        <dbReference type="Proteomes" id="UP000822688"/>
    </source>
</evidence>
<comment type="caution">
    <text evidence="1">The sequence shown here is derived from an EMBL/GenBank/DDBJ whole genome shotgun (WGS) entry which is preliminary data.</text>
</comment>
<name>A0A8T0J3G4_CERPU</name>
<gene>
    <name evidence="1" type="ORF">KC19_1G038300</name>
</gene>
<proteinExistence type="predicted"/>
<protein>
    <submittedName>
        <fullName evidence="1">Uncharacterized protein</fullName>
    </submittedName>
</protein>
<evidence type="ECO:0000313" key="1">
    <source>
        <dbReference type="EMBL" id="KAG0589669.1"/>
    </source>
</evidence>